<dbReference type="AlphaFoldDB" id="A0A0G0QUR5"/>
<comment type="caution">
    <text evidence="1">The sequence shown here is derived from an EMBL/GenBank/DDBJ whole genome shotgun (WGS) entry which is preliminary data.</text>
</comment>
<evidence type="ECO:0000313" key="1">
    <source>
        <dbReference type="EMBL" id="KKR41086.1"/>
    </source>
</evidence>
<dbReference type="Proteomes" id="UP000034215">
    <property type="component" value="Unassembled WGS sequence"/>
</dbReference>
<proteinExistence type="predicted"/>
<reference evidence="1 2" key="1">
    <citation type="journal article" date="2015" name="Nature">
        <title>rRNA introns, odd ribosomes, and small enigmatic genomes across a large radiation of phyla.</title>
        <authorList>
            <person name="Brown C.T."/>
            <person name="Hug L.A."/>
            <person name="Thomas B.C."/>
            <person name="Sharon I."/>
            <person name="Castelle C.J."/>
            <person name="Singh A."/>
            <person name="Wilkins M.J."/>
            <person name="Williams K.H."/>
            <person name="Banfield J.F."/>
        </authorList>
    </citation>
    <scope>NUCLEOTIDE SEQUENCE [LARGE SCALE GENOMIC DNA]</scope>
</reference>
<accession>A0A0G0QUR5</accession>
<gene>
    <name evidence="1" type="ORF">UT76_C0036G0003</name>
</gene>
<sequence length="71" mass="8048">MPKNKKNPIKKSEEPIIVDGDAETPEVEPVAELDPEILSVLENKRKKKIPAPSDVDYIPELERDVDFSDTF</sequence>
<organism evidence="1 2">
    <name type="scientific">Candidatus Woesebacteria bacterium GW2011_GWB1_40_12</name>
    <dbReference type="NCBI Taxonomy" id="1618576"/>
    <lineage>
        <taxon>Bacteria</taxon>
        <taxon>Candidatus Woeseibacteriota</taxon>
    </lineage>
</organism>
<dbReference type="EMBL" id="LBYA01000036">
    <property type="protein sequence ID" value="KKR41086.1"/>
    <property type="molecule type" value="Genomic_DNA"/>
</dbReference>
<evidence type="ECO:0000313" key="2">
    <source>
        <dbReference type="Proteomes" id="UP000034215"/>
    </source>
</evidence>
<name>A0A0G0QUR5_9BACT</name>
<protein>
    <submittedName>
        <fullName evidence="1">Uncharacterized protein</fullName>
    </submittedName>
</protein>